<evidence type="ECO:0000256" key="2">
    <source>
        <dbReference type="ARBA" id="ARBA00005982"/>
    </source>
</evidence>
<proteinExistence type="inferred from homology"/>
<feature type="transmembrane region" description="Helical" evidence="8">
    <location>
        <begin position="491"/>
        <end position="512"/>
    </location>
</feature>
<keyword evidence="4 8" id="KW-0812">Transmembrane</keyword>
<comment type="similarity">
    <text evidence="2">Belongs to the major facilitator superfamily. Proton-dependent oligopeptide transporter (POT/PTR) (TC 2.A.17) family.</text>
</comment>
<dbReference type="Pfam" id="PF00854">
    <property type="entry name" value="PTR2"/>
    <property type="match status" value="1"/>
</dbReference>
<dbReference type="EMBL" id="CP138593">
    <property type="protein sequence ID" value="WPH04961.1"/>
    <property type="molecule type" value="Genomic_DNA"/>
</dbReference>
<dbReference type="InterPro" id="IPR000109">
    <property type="entry name" value="POT_fam"/>
</dbReference>
<dbReference type="SUPFAM" id="SSF103473">
    <property type="entry name" value="MFS general substrate transporter"/>
    <property type="match status" value="1"/>
</dbReference>
<name>A0AAQ3MDA3_9PEZI</name>
<keyword evidence="5 8" id="KW-1133">Transmembrane helix</keyword>
<evidence type="ECO:0000256" key="1">
    <source>
        <dbReference type="ARBA" id="ARBA00004141"/>
    </source>
</evidence>
<feature type="transmembrane region" description="Helical" evidence="8">
    <location>
        <begin position="176"/>
        <end position="195"/>
    </location>
</feature>
<dbReference type="FunFam" id="1.20.1250.20:FF:000085">
    <property type="entry name" value="MFS peptide transporter Ptr2"/>
    <property type="match status" value="1"/>
</dbReference>
<feature type="transmembrane region" description="Helical" evidence="8">
    <location>
        <begin position="288"/>
        <end position="309"/>
    </location>
</feature>
<feature type="transmembrane region" description="Helical" evidence="8">
    <location>
        <begin position="448"/>
        <end position="471"/>
    </location>
</feature>
<reference evidence="9 10" key="1">
    <citation type="submission" date="2023-11" db="EMBL/GenBank/DDBJ databases">
        <title>An acidophilic fungus is an integral part of prey digestion in a carnivorous sundew plant.</title>
        <authorList>
            <person name="Tsai I.J."/>
        </authorList>
    </citation>
    <scope>NUCLEOTIDE SEQUENCE [LARGE SCALE GENOMIC DNA]</scope>
    <source>
        <strain evidence="9">169a</strain>
    </source>
</reference>
<dbReference type="GO" id="GO:0071916">
    <property type="term" value="F:dipeptide transmembrane transporter activity"/>
    <property type="evidence" value="ECO:0007669"/>
    <property type="project" value="UniProtKB-ARBA"/>
</dbReference>
<dbReference type="AlphaFoldDB" id="A0AAQ3MDA3"/>
<feature type="region of interest" description="Disordered" evidence="7">
    <location>
        <begin position="115"/>
        <end position="135"/>
    </location>
</feature>
<keyword evidence="10" id="KW-1185">Reference proteome</keyword>
<dbReference type="GO" id="GO:0005886">
    <property type="term" value="C:plasma membrane"/>
    <property type="evidence" value="ECO:0007669"/>
    <property type="project" value="UniProtKB-ARBA"/>
</dbReference>
<comment type="subcellular location">
    <subcellularLocation>
        <location evidence="1">Membrane</location>
        <topology evidence="1">Multi-pass membrane protein</topology>
    </subcellularLocation>
</comment>
<gene>
    <name evidence="9" type="ORF">R9X50_00785800</name>
</gene>
<evidence type="ECO:0000256" key="8">
    <source>
        <dbReference type="SAM" id="Phobius"/>
    </source>
</evidence>
<evidence type="ECO:0000256" key="3">
    <source>
        <dbReference type="ARBA" id="ARBA00022448"/>
    </source>
</evidence>
<feature type="transmembrane region" description="Helical" evidence="8">
    <location>
        <begin position="554"/>
        <end position="575"/>
    </location>
</feature>
<feature type="transmembrane region" description="Helical" evidence="8">
    <location>
        <begin position="263"/>
        <end position="281"/>
    </location>
</feature>
<feature type="transmembrane region" description="Helical" evidence="8">
    <location>
        <begin position="416"/>
        <end position="436"/>
    </location>
</feature>
<evidence type="ECO:0000256" key="6">
    <source>
        <dbReference type="ARBA" id="ARBA00023136"/>
    </source>
</evidence>
<evidence type="ECO:0000256" key="5">
    <source>
        <dbReference type="ARBA" id="ARBA00022989"/>
    </source>
</evidence>
<accession>A0AAQ3MDA3</accession>
<dbReference type="InterPro" id="IPR036259">
    <property type="entry name" value="MFS_trans_sf"/>
</dbReference>
<organism evidence="9 10">
    <name type="scientific">Acrodontium crateriforme</name>
    <dbReference type="NCBI Taxonomy" id="150365"/>
    <lineage>
        <taxon>Eukaryota</taxon>
        <taxon>Fungi</taxon>
        <taxon>Dikarya</taxon>
        <taxon>Ascomycota</taxon>
        <taxon>Pezizomycotina</taxon>
        <taxon>Dothideomycetes</taxon>
        <taxon>Dothideomycetidae</taxon>
        <taxon>Mycosphaerellales</taxon>
        <taxon>Teratosphaeriaceae</taxon>
        <taxon>Acrodontium</taxon>
    </lineage>
</organism>
<dbReference type="Gene3D" id="1.20.1250.20">
    <property type="entry name" value="MFS general substrate transporter like domains"/>
    <property type="match status" value="1"/>
</dbReference>
<evidence type="ECO:0000256" key="7">
    <source>
        <dbReference type="SAM" id="MobiDB-lite"/>
    </source>
</evidence>
<evidence type="ECO:0000313" key="9">
    <source>
        <dbReference type="EMBL" id="WPH04961.1"/>
    </source>
</evidence>
<feature type="transmembrane region" description="Helical" evidence="8">
    <location>
        <begin position="143"/>
        <end position="164"/>
    </location>
</feature>
<feature type="transmembrane region" description="Helical" evidence="8">
    <location>
        <begin position="202"/>
        <end position="222"/>
    </location>
</feature>
<protein>
    <submittedName>
        <fullName evidence="9">Uncharacterized protein</fullName>
    </submittedName>
</protein>
<dbReference type="PANTHER" id="PTHR11654">
    <property type="entry name" value="OLIGOPEPTIDE TRANSPORTER-RELATED"/>
    <property type="match status" value="1"/>
</dbReference>
<dbReference type="Proteomes" id="UP001303373">
    <property type="component" value="Chromosome 14"/>
</dbReference>
<evidence type="ECO:0000313" key="10">
    <source>
        <dbReference type="Proteomes" id="UP001303373"/>
    </source>
</evidence>
<sequence>MSNGASVITDAIASNPPAAVAVPHGKNQFAMEDGVATQDHNYAKRMSVEIEDMRMNSSATDRELYPLPTEEELATLRKVAGTIPMVAWLLCIIEFAERASYYGAKGPFNNFMQNPLPKGGNGAGSPPRGSSENGGALGRGTKFASAIGMMFSLLAYVIPIFGAWIADTKLGRWKTIWIGVIVGGVAHVIMIGGAAPSVLKTSAAVVPFVLSLIILALGAGLFKPNVVPTLIDQYQHQQPYTKVLKSGEKVIVDPEVTISRLMLFFYGFVNIGGLYAVATVYSENRVGFWFAFLTPGIIYFALPFLLWFLNTRIVKSRPDGSVLGKFVKINMAAIKQTKWAFWRADFWDTVKPSYTGQSHGWTDQDVNDVKRTVGACAIFLYLPIYNVNDNTLGSASTTLPGAMTNNGVPNDVYNNFNSLSIIVFVPILSYLIYPALQKMGIKFGRINRITFGFFLALAANAYGAIIQWQVYQTSPCGNKATTCEQPSPLNALLTIPIYILTGFSECFVNVTCYELAYARSAPGMRSVVMSVFLFMNSLSYALGEIATPICADPYWVWAFAGPAIVLAVQTVIFWFRYNKFNHDEFIIGFDEAENNDKLDNMSETNVAVHEKHERHEKH</sequence>
<feature type="transmembrane region" description="Helical" evidence="8">
    <location>
        <begin position="524"/>
        <end position="542"/>
    </location>
</feature>
<evidence type="ECO:0000256" key="4">
    <source>
        <dbReference type="ARBA" id="ARBA00022692"/>
    </source>
</evidence>
<keyword evidence="3" id="KW-0813">Transport</keyword>
<keyword evidence="6 8" id="KW-0472">Membrane</keyword>